<keyword evidence="2" id="KW-1185">Reference proteome</keyword>
<comment type="caution">
    <text evidence="1">The sequence shown here is derived from an EMBL/GenBank/DDBJ whole genome shotgun (WGS) entry which is preliminary data.</text>
</comment>
<gene>
    <name evidence="1" type="ORF">MUG84_14345</name>
</gene>
<evidence type="ECO:0000313" key="1">
    <source>
        <dbReference type="EMBL" id="MCJ8012914.1"/>
    </source>
</evidence>
<reference evidence="1" key="1">
    <citation type="submission" date="2022-04" db="EMBL/GenBank/DDBJ databases">
        <title>Paenibacillus mangrovi sp. nov., a novel endophytic bacterium isolated from bark of Kandelia candel.</title>
        <authorList>
            <person name="Tuo L."/>
        </authorList>
    </citation>
    <scope>NUCLEOTIDE SEQUENCE</scope>
    <source>
        <strain evidence="1">KQZ6P-2</strain>
    </source>
</reference>
<dbReference type="EMBL" id="JALIRP010000005">
    <property type="protein sequence ID" value="MCJ8012914.1"/>
    <property type="molecule type" value="Genomic_DNA"/>
</dbReference>
<organism evidence="1 2">
    <name type="scientific">Paenibacillus mangrovi</name>
    <dbReference type="NCBI Taxonomy" id="2931978"/>
    <lineage>
        <taxon>Bacteria</taxon>
        <taxon>Bacillati</taxon>
        <taxon>Bacillota</taxon>
        <taxon>Bacilli</taxon>
        <taxon>Bacillales</taxon>
        <taxon>Paenibacillaceae</taxon>
        <taxon>Paenibacillus</taxon>
    </lineage>
</organism>
<dbReference type="AlphaFoldDB" id="A0A9X2B2U5"/>
<name>A0A9X2B2U5_9BACL</name>
<accession>A0A9X2B2U5</accession>
<proteinExistence type="predicted"/>
<dbReference type="Proteomes" id="UP001139347">
    <property type="component" value="Unassembled WGS sequence"/>
</dbReference>
<evidence type="ECO:0000313" key="2">
    <source>
        <dbReference type="Proteomes" id="UP001139347"/>
    </source>
</evidence>
<protein>
    <submittedName>
        <fullName evidence="1">Uncharacterized protein</fullName>
    </submittedName>
</protein>
<sequence>MNKAQHMDAFLHSFEGEVTGDVIHKVVLQTFGIDLDAVSLLTEAEKEALAAAQDTQTEIETIAASSSRLLPRHVIDSQLTVYNGQITGPAIRAMLNHLFGVNLDAISSLEKSRISLFSKQQWIVQHERDLFVVYTGEGDVDVRVYPTVYYKEQTGMDGLPEDLQIALKGLGYQFDVDMNGFYFVNPDGQAVPDAFKGQTMGAIMATIGNSCSHL</sequence>
<dbReference type="RefSeq" id="WP_244725730.1">
    <property type="nucleotide sequence ID" value="NZ_JALIRP010000005.1"/>
</dbReference>